<accession>K0DRD1</accession>
<evidence type="ECO:0000259" key="5">
    <source>
        <dbReference type="Pfam" id="PF00149"/>
    </source>
</evidence>
<dbReference type="InterPro" id="IPR004843">
    <property type="entry name" value="Calcineurin-like_PHP"/>
</dbReference>
<dbReference type="Gene3D" id="3.60.21.40">
    <property type="entry name" value="GpdQ, catalytic alpha/beta sandwich domain"/>
    <property type="match status" value="1"/>
</dbReference>
<dbReference type="STRING" id="1229205.BUPH_02927"/>
<dbReference type="GO" id="GO:0046872">
    <property type="term" value="F:metal ion binding"/>
    <property type="evidence" value="ECO:0007669"/>
    <property type="project" value="UniProtKB-KW"/>
</dbReference>
<dbReference type="EMBL" id="CP003863">
    <property type="protein sequence ID" value="AFT86503.1"/>
    <property type="molecule type" value="Genomic_DNA"/>
</dbReference>
<proteinExistence type="inferred from homology"/>
<dbReference type="eggNOG" id="COG1409">
    <property type="taxonomic scope" value="Bacteria"/>
</dbReference>
<feature type="domain" description="Calcineurin-like phosphoesterase" evidence="5">
    <location>
        <begin position="17"/>
        <end position="215"/>
    </location>
</feature>
<dbReference type="InterPro" id="IPR029052">
    <property type="entry name" value="Metallo-depent_PP-like"/>
</dbReference>
<dbReference type="Gene3D" id="3.30.750.180">
    <property type="entry name" value="GpdQ, beta-strand dimerisation domain"/>
    <property type="match status" value="1"/>
</dbReference>
<sequence length="290" mass="31299">MTPRVALARNNEDDPMLLAQISDLHIKRPGALAYRRVDTAAYLERCVAALNALDPRPDAVIMTGDLVDQGEPQQYEHLKALLAPLEIPYFLLVGNHDDRAALRAAFPDRAELHGGGEFVHYALDVGPLRLIALDSMVPGHSAGTLCDARLAWLAAQLDAAGGKPTVVALHHPPFACGIGHMDKLRLDPAAASRLAALIACYPNVERVICGHVHRPMFVRFGGTIASAIPAPAHQVALDLRDDAPSAFMMEPPAYALHRYEPGVGIVTHHAYVDSAEGPYPFYEPEGALID</sequence>
<evidence type="ECO:0000256" key="4">
    <source>
        <dbReference type="ARBA" id="ARBA00025742"/>
    </source>
</evidence>
<name>K0DRD1_9BURK</name>
<evidence type="ECO:0000313" key="7">
    <source>
        <dbReference type="Proteomes" id="UP000010105"/>
    </source>
</evidence>
<organism evidence="6 7">
    <name type="scientific">Paraburkholderia phenoliruptrix BR3459a</name>
    <dbReference type="NCBI Taxonomy" id="1229205"/>
    <lineage>
        <taxon>Bacteria</taxon>
        <taxon>Pseudomonadati</taxon>
        <taxon>Pseudomonadota</taxon>
        <taxon>Betaproteobacteria</taxon>
        <taxon>Burkholderiales</taxon>
        <taxon>Burkholderiaceae</taxon>
        <taxon>Paraburkholderia</taxon>
    </lineage>
</organism>
<dbReference type="PANTHER" id="PTHR42988:SF2">
    <property type="entry name" value="CYCLIC NUCLEOTIDE PHOSPHODIESTERASE CBUA0032-RELATED"/>
    <property type="match status" value="1"/>
</dbReference>
<gene>
    <name evidence="6" type="ORF">BUPH_02927</name>
</gene>
<reference evidence="6 7" key="1">
    <citation type="journal article" date="2012" name="J. Bacteriol.">
        <title>Complete Genome Sequence of Burkholderia phenoliruptrix BR3459a (CLA1), a Heat-Tolerant, Nitrogen-Fixing Symbiont of Mimosa flocculosa.</title>
        <authorList>
            <person name="de Oliveira Cunha C."/>
            <person name="Goda Zuleta L.F."/>
            <person name="Paula de Almeida L.G."/>
            <person name="Prioli Ciapina L."/>
            <person name="Lustrino Borges W."/>
            <person name="Pitard R.M."/>
            <person name="Baldani J.I."/>
            <person name="Straliotto R."/>
            <person name="de Faria S.M."/>
            <person name="Hungria M."/>
            <person name="Sousa Cavada B."/>
            <person name="Mercante F.M."/>
            <person name="Ribeiro de Vasconcelos A.T."/>
        </authorList>
    </citation>
    <scope>NUCLEOTIDE SEQUENCE [LARGE SCALE GENOMIC DNA]</scope>
    <source>
        <strain evidence="6 7">BR3459a</strain>
    </source>
</reference>
<comment type="similarity">
    <text evidence="4">Belongs to the cyclic nucleotide phosphodiesterase class-III family.</text>
</comment>
<keyword evidence="2" id="KW-0378">Hydrolase</keyword>
<dbReference type="InterPro" id="IPR026575">
    <property type="entry name" value="GpdQ/CpdA-like"/>
</dbReference>
<dbReference type="KEGG" id="bpx:BUPH_02927"/>
<dbReference type="InterPro" id="IPR042281">
    <property type="entry name" value="GpdQ_beta-strand"/>
</dbReference>
<keyword evidence="3" id="KW-0408">Iron</keyword>
<dbReference type="CDD" id="cd07402">
    <property type="entry name" value="MPP_GpdQ"/>
    <property type="match status" value="1"/>
</dbReference>
<evidence type="ECO:0000256" key="2">
    <source>
        <dbReference type="ARBA" id="ARBA00022801"/>
    </source>
</evidence>
<keyword evidence="1" id="KW-0479">Metal-binding</keyword>
<dbReference type="Proteomes" id="UP000010105">
    <property type="component" value="Chromosome 1"/>
</dbReference>
<evidence type="ECO:0000313" key="6">
    <source>
        <dbReference type="EMBL" id="AFT86503.1"/>
    </source>
</evidence>
<dbReference type="AlphaFoldDB" id="K0DRD1"/>
<dbReference type="GO" id="GO:0004112">
    <property type="term" value="F:cyclic-nucleotide phosphodiesterase activity"/>
    <property type="evidence" value="ECO:0007669"/>
    <property type="project" value="InterPro"/>
</dbReference>
<protein>
    <submittedName>
        <fullName evidence="6">Metallophosphoesterase</fullName>
    </submittedName>
</protein>
<dbReference type="HOGENOM" id="CLU_070320_2_1_4"/>
<evidence type="ECO:0000256" key="1">
    <source>
        <dbReference type="ARBA" id="ARBA00022723"/>
    </source>
</evidence>
<dbReference type="PATRIC" id="fig|1229205.11.peg.2731"/>
<dbReference type="InterPro" id="IPR042283">
    <property type="entry name" value="GpdQ_catalytic"/>
</dbReference>
<dbReference type="Pfam" id="PF00149">
    <property type="entry name" value="Metallophos"/>
    <property type="match status" value="1"/>
</dbReference>
<evidence type="ECO:0000256" key="3">
    <source>
        <dbReference type="ARBA" id="ARBA00023004"/>
    </source>
</evidence>
<dbReference type="PANTHER" id="PTHR42988">
    <property type="entry name" value="PHOSPHOHYDROLASE"/>
    <property type="match status" value="1"/>
</dbReference>
<dbReference type="SUPFAM" id="SSF56300">
    <property type="entry name" value="Metallo-dependent phosphatases"/>
    <property type="match status" value="1"/>
</dbReference>
<dbReference type="InterPro" id="IPR050884">
    <property type="entry name" value="CNP_phosphodiesterase-III"/>
</dbReference>